<dbReference type="AlphaFoldDB" id="A0A6B9F7U4"/>
<evidence type="ECO:0000313" key="1">
    <source>
        <dbReference type="EMBL" id="QGX94437.1"/>
    </source>
</evidence>
<keyword evidence="2" id="KW-1185">Reference proteome</keyword>
<protein>
    <recommendedName>
        <fullName evidence="3">Histidine kinase</fullName>
    </recommendedName>
</protein>
<dbReference type="Proteomes" id="UP000428325">
    <property type="component" value="Chromosome"/>
</dbReference>
<sequence>MSPSLQQFIDELESHRRRIVVVNGTAVDEQIGDIVDYFDRFDLETEHVSASALPDAFLVLTDGDDYLGSIGVAELHEYLYDSFAGDVDPDPDVEMGRSPAVEGFLSRLDGNVYSLSAEGKLALACVSHLLETRAWRRGLGELHAGIQRFSLLRDDPALWSRYRKLAACGVETSVYGQSDWTPADWHGVTAYADESGACLGDYWFVAYRGPEERDDGALLAREDDDGRYTGFWTFDSDTVDAIVDTLVGDHQSTLTRLPDGPS</sequence>
<accession>A0A6B9F7U4</accession>
<dbReference type="OrthoDB" id="302327at2157"/>
<gene>
    <name evidence="1" type="ORF">EI982_06360</name>
</gene>
<evidence type="ECO:0000313" key="2">
    <source>
        <dbReference type="Proteomes" id="UP000428325"/>
    </source>
</evidence>
<organism evidence="1 2">
    <name type="scientific">Haloplanus rallus</name>
    <dbReference type="NCBI Taxonomy" id="1816183"/>
    <lineage>
        <taxon>Archaea</taxon>
        <taxon>Methanobacteriati</taxon>
        <taxon>Methanobacteriota</taxon>
        <taxon>Stenosarchaea group</taxon>
        <taxon>Halobacteria</taxon>
        <taxon>Halobacteriales</taxon>
        <taxon>Haloferacaceae</taxon>
        <taxon>Haloplanus</taxon>
    </lineage>
</organism>
<dbReference type="RefSeq" id="WP_157688677.1">
    <property type="nucleotide sequence ID" value="NZ_CP034345.1"/>
</dbReference>
<dbReference type="GeneID" id="43369137"/>
<dbReference type="KEGG" id="hra:EI982_06360"/>
<reference evidence="1 2" key="1">
    <citation type="submission" date="2018-12" db="EMBL/GenBank/DDBJ databases">
        <title>Complete genome sequence of Haloplanus rallus MBLA0036.</title>
        <authorList>
            <person name="Nam Y.-d."/>
            <person name="Kang J."/>
            <person name="Chung W.-H."/>
            <person name="Park Y.S."/>
        </authorList>
    </citation>
    <scope>NUCLEOTIDE SEQUENCE [LARGE SCALE GENOMIC DNA]</scope>
    <source>
        <strain evidence="1 2">MBLA0036</strain>
    </source>
</reference>
<name>A0A6B9F7U4_9EURY</name>
<evidence type="ECO:0008006" key="3">
    <source>
        <dbReference type="Google" id="ProtNLM"/>
    </source>
</evidence>
<dbReference type="EMBL" id="CP034345">
    <property type="protein sequence ID" value="QGX94437.1"/>
    <property type="molecule type" value="Genomic_DNA"/>
</dbReference>
<proteinExistence type="predicted"/>